<dbReference type="AlphaFoldDB" id="A0A2N3PV65"/>
<reference evidence="2" key="1">
    <citation type="submission" date="2017-12" db="EMBL/GenBank/DDBJ databases">
        <title>Draft genome sequence of Telmatospirillum siberiense 26-4b1T, an acidotolerant peatland alphaproteobacterium potentially involved in sulfur cycling.</title>
        <authorList>
            <person name="Hausmann B."/>
            <person name="Pjevac P."/>
            <person name="Schreck K."/>
            <person name="Herbold C.W."/>
            <person name="Daims H."/>
            <person name="Wagner M."/>
            <person name="Pester M."/>
            <person name="Loy A."/>
        </authorList>
    </citation>
    <scope>NUCLEOTIDE SEQUENCE [LARGE SCALE GENOMIC DNA]</scope>
    <source>
        <strain evidence="2">26-4b1</strain>
    </source>
</reference>
<proteinExistence type="predicted"/>
<name>A0A2N3PV65_9PROT</name>
<accession>A0A2N3PV65</accession>
<evidence type="ECO:0000313" key="2">
    <source>
        <dbReference type="Proteomes" id="UP000233293"/>
    </source>
</evidence>
<organism evidence="1 2">
    <name type="scientific">Telmatospirillum siberiense</name>
    <dbReference type="NCBI Taxonomy" id="382514"/>
    <lineage>
        <taxon>Bacteria</taxon>
        <taxon>Pseudomonadati</taxon>
        <taxon>Pseudomonadota</taxon>
        <taxon>Alphaproteobacteria</taxon>
        <taxon>Rhodospirillales</taxon>
        <taxon>Rhodospirillaceae</taxon>
        <taxon>Telmatospirillum</taxon>
    </lineage>
</organism>
<sequence>MERRHILEGEIKISRQKMIVSELILKKHDRLVPMAMDVLYMLCDSLEMSRTRLLDLESHVGEPSYRN</sequence>
<evidence type="ECO:0000313" key="1">
    <source>
        <dbReference type="EMBL" id="PKU24280.1"/>
    </source>
</evidence>
<dbReference type="Proteomes" id="UP000233293">
    <property type="component" value="Unassembled WGS sequence"/>
</dbReference>
<dbReference type="EMBL" id="PIUM01000012">
    <property type="protein sequence ID" value="PKU24280.1"/>
    <property type="molecule type" value="Genomic_DNA"/>
</dbReference>
<comment type="caution">
    <text evidence="1">The sequence shown here is derived from an EMBL/GenBank/DDBJ whole genome shotgun (WGS) entry which is preliminary data.</text>
</comment>
<protein>
    <submittedName>
        <fullName evidence="1">Uncharacterized protein</fullName>
    </submittedName>
</protein>
<gene>
    <name evidence="1" type="ORF">CWS72_11820</name>
</gene>
<keyword evidence="2" id="KW-1185">Reference proteome</keyword>